<feature type="region of interest" description="Disordered" evidence="1">
    <location>
        <begin position="68"/>
        <end position="91"/>
    </location>
</feature>
<name>A0A6G1HTN7_9PEZI</name>
<reference evidence="2" key="1">
    <citation type="journal article" date="2020" name="Stud. Mycol.">
        <title>101 Dothideomycetes genomes: a test case for predicting lifestyles and emergence of pathogens.</title>
        <authorList>
            <person name="Haridas S."/>
            <person name="Albert R."/>
            <person name="Binder M."/>
            <person name="Bloem J."/>
            <person name="Labutti K."/>
            <person name="Salamov A."/>
            <person name="Andreopoulos B."/>
            <person name="Baker S."/>
            <person name="Barry K."/>
            <person name="Bills G."/>
            <person name="Bluhm B."/>
            <person name="Cannon C."/>
            <person name="Castanera R."/>
            <person name="Culley D."/>
            <person name="Daum C."/>
            <person name="Ezra D."/>
            <person name="Gonzalez J."/>
            <person name="Henrissat B."/>
            <person name="Kuo A."/>
            <person name="Liang C."/>
            <person name="Lipzen A."/>
            <person name="Lutzoni F."/>
            <person name="Magnuson J."/>
            <person name="Mondo S."/>
            <person name="Nolan M."/>
            <person name="Ohm R."/>
            <person name="Pangilinan J."/>
            <person name="Park H.-J."/>
            <person name="Ramirez L."/>
            <person name="Alfaro M."/>
            <person name="Sun H."/>
            <person name="Tritt A."/>
            <person name="Yoshinaga Y."/>
            <person name="Zwiers L.-H."/>
            <person name="Turgeon B."/>
            <person name="Goodwin S."/>
            <person name="Spatafora J."/>
            <person name="Crous P."/>
            <person name="Grigoriev I."/>
        </authorList>
    </citation>
    <scope>NUCLEOTIDE SEQUENCE</scope>
    <source>
        <strain evidence="2">CBS 262.69</strain>
    </source>
</reference>
<protein>
    <submittedName>
        <fullName evidence="2">Uncharacterized protein</fullName>
    </submittedName>
</protein>
<gene>
    <name evidence="2" type="ORF">EJ06DRAFT_79217</name>
</gene>
<organism evidence="2 3">
    <name type="scientific">Trichodelitschia bisporula</name>
    <dbReference type="NCBI Taxonomy" id="703511"/>
    <lineage>
        <taxon>Eukaryota</taxon>
        <taxon>Fungi</taxon>
        <taxon>Dikarya</taxon>
        <taxon>Ascomycota</taxon>
        <taxon>Pezizomycotina</taxon>
        <taxon>Dothideomycetes</taxon>
        <taxon>Dothideomycetes incertae sedis</taxon>
        <taxon>Phaeotrichales</taxon>
        <taxon>Phaeotrichaceae</taxon>
        <taxon>Trichodelitschia</taxon>
    </lineage>
</organism>
<evidence type="ECO:0000313" key="3">
    <source>
        <dbReference type="Proteomes" id="UP000799640"/>
    </source>
</evidence>
<evidence type="ECO:0000256" key="1">
    <source>
        <dbReference type="SAM" id="MobiDB-lite"/>
    </source>
</evidence>
<dbReference type="AlphaFoldDB" id="A0A6G1HTN7"/>
<dbReference type="Proteomes" id="UP000799640">
    <property type="component" value="Unassembled WGS sequence"/>
</dbReference>
<sequence>MPLHPGASRGRRQGQSKGVSEHFVPVLDTLQQHVEASAYMVLSVSPRSPEEELRQVFNCTYGARQSHRRYEANQRRDSRCSEKRLGSNGAGYGRLASTTSFSNSTQDHLLLRRIAVAWRWSYWRNGAREKRWKQAEKLWLRRTARMRRPESCRILKDRPDVQEYLHKIMRGSLGRKTDFMYGFLPHDRPERPKPSNAGTPAVADAPLANGRKVPVETLPMPALGLLRPSYTSSTSYSLRLYSLFIHHGSTSEAKAL</sequence>
<evidence type="ECO:0000313" key="2">
    <source>
        <dbReference type="EMBL" id="KAF2399284.1"/>
    </source>
</evidence>
<feature type="compositionally biased region" description="Basic and acidic residues" evidence="1">
    <location>
        <begin position="68"/>
        <end position="85"/>
    </location>
</feature>
<accession>A0A6G1HTN7</accession>
<proteinExistence type="predicted"/>
<keyword evidence="3" id="KW-1185">Reference proteome</keyword>
<dbReference type="EMBL" id="ML996698">
    <property type="protein sequence ID" value="KAF2399284.1"/>
    <property type="molecule type" value="Genomic_DNA"/>
</dbReference>